<protein>
    <recommendedName>
        <fullName evidence="13">Epoxyqueuosine reductase</fullName>
    </recommendedName>
</protein>
<evidence type="ECO:0000256" key="9">
    <source>
        <dbReference type="ARBA" id="ARBA00023284"/>
    </source>
</evidence>
<dbReference type="Pfam" id="PF02677">
    <property type="entry name" value="QueH"/>
    <property type="match status" value="1"/>
</dbReference>
<keyword evidence="4" id="KW-0671">Queuosine biosynthesis</keyword>
<dbReference type="OMA" id="PCSGAMV"/>
<evidence type="ECO:0000256" key="1">
    <source>
        <dbReference type="ARBA" id="ARBA00022485"/>
    </source>
</evidence>
<evidence type="ECO:0000256" key="2">
    <source>
        <dbReference type="ARBA" id="ARBA00022694"/>
    </source>
</evidence>
<keyword evidence="1" id="KW-0004">4Fe-4S</keyword>
<keyword evidence="8" id="KW-1015">Disulfide bond</keyword>
<feature type="region of interest" description="Disordered" evidence="10">
    <location>
        <begin position="307"/>
        <end position="348"/>
    </location>
</feature>
<reference evidence="11" key="2">
    <citation type="submission" date="2024-10" db="UniProtKB">
        <authorList>
            <consortium name="EnsemblProtists"/>
        </authorList>
    </citation>
    <scope>IDENTIFICATION</scope>
</reference>
<dbReference type="AlphaFoldDB" id="A0A0D3KVC5"/>
<keyword evidence="12" id="KW-1185">Reference proteome</keyword>
<evidence type="ECO:0000256" key="8">
    <source>
        <dbReference type="ARBA" id="ARBA00023157"/>
    </source>
</evidence>
<evidence type="ECO:0008006" key="13">
    <source>
        <dbReference type="Google" id="ProtNLM"/>
    </source>
</evidence>
<keyword evidence="3" id="KW-0479">Metal-binding</keyword>
<dbReference type="STRING" id="2903.R1FKY9"/>
<organism evidence="11 12">
    <name type="scientific">Emiliania huxleyi (strain CCMP1516)</name>
    <dbReference type="NCBI Taxonomy" id="280463"/>
    <lineage>
        <taxon>Eukaryota</taxon>
        <taxon>Haptista</taxon>
        <taxon>Haptophyta</taxon>
        <taxon>Prymnesiophyceae</taxon>
        <taxon>Isochrysidales</taxon>
        <taxon>Noelaerhabdaceae</taxon>
        <taxon>Emiliania</taxon>
    </lineage>
</organism>
<dbReference type="GeneID" id="17284981"/>
<evidence type="ECO:0000313" key="11">
    <source>
        <dbReference type="EnsemblProtists" id="EOD39710"/>
    </source>
</evidence>
<dbReference type="GO" id="GO:0051539">
    <property type="term" value="F:4 iron, 4 sulfur cluster binding"/>
    <property type="evidence" value="ECO:0007669"/>
    <property type="project" value="UniProtKB-KW"/>
</dbReference>
<keyword evidence="9" id="KW-0676">Redox-active center</keyword>
<keyword evidence="5" id="KW-0560">Oxidoreductase</keyword>
<evidence type="ECO:0000256" key="10">
    <source>
        <dbReference type="SAM" id="MobiDB-lite"/>
    </source>
</evidence>
<dbReference type="HAMAP" id="MF_02089">
    <property type="entry name" value="QueH"/>
    <property type="match status" value="1"/>
</dbReference>
<dbReference type="EnsemblProtists" id="EOD39710">
    <property type="protein sequence ID" value="EOD39710"/>
    <property type="gene ID" value="EMIHUDRAFT_433488"/>
</dbReference>
<proteinExistence type="inferred from homology"/>
<feature type="compositionally biased region" description="Low complexity" evidence="10">
    <location>
        <begin position="56"/>
        <end position="66"/>
    </location>
</feature>
<evidence type="ECO:0000313" key="12">
    <source>
        <dbReference type="Proteomes" id="UP000013827"/>
    </source>
</evidence>
<dbReference type="eggNOG" id="ENOG502RAQA">
    <property type="taxonomic scope" value="Eukaryota"/>
</dbReference>
<dbReference type="InterPro" id="IPR003828">
    <property type="entry name" value="QueH"/>
</dbReference>
<keyword evidence="2" id="KW-0819">tRNA processing</keyword>
<dbReference type="GO" id="GO:0046872">
    <property type="term" value="F:metal ion binding"/>
    <property type="evidence" value="ECO:0007669"/>
    <property type="project" value="UniProtKB-KW"/>
</dbReference>
<dbReference type="RefSeq" id="XP_005792139.1">
    <property type="nucleotide sequence ID" value="XM_005792082.1"/>
</dbReference>
<dbReference type="Proteomes" id="UP000013827">
    <property type="component" value="Unassembled WGS sequence"/>
</dbReference>
<dbReference type="PANTHER" id="PTHR36701">
    <property type="entry name" value="EPOXYQUEUOSINE REDUCTASE QUEH"/>
    <property type="match status" value="1"/>
</dbReference>
<evidence type="ECO:0000256" key="7">
    <source>
        <dbReference type="ARBA" id="ARBA00023014"/>
    </source>
</evidence>
<evidence type="ECO:0000256" key="5">
    <source>
        <dbReference type="ARBA" id="ARBA00023002"/>
    </source>
</evidence>
<name>A0A0D3KVC5_EMIH1</name>
<dbReference type="PANTHER" id="PTHR36701:SF1">
    <property type="entry name" value="EPOXYQUEUOSINE REDUCTASE QUEH"/>
    <property type="match status" value="1"/>
</dbReference>
<sequence length="348" mass="38631">MHMRPARVACTPLARAAASRAFPRAAAKRLPPLLRGTRRPLSSGTDDTLVGGRGGASSSAAPPTGGQDAGPRRVLLHSCCAPCSGAMIEEMVSGGHSVTIFFYNPNIHPRAEYEIRKAENKRYAAELGIAFVDADYDVDEFHRRARGLEFEPERGRRCSMCFDMRMDVTAEYASQHGFDCFTTTNATSRWKDMKQVNASGLQAAAKHGFRPYYWVYDWQTDGMTARKYRINAEQRFYKQEYCGCSYSLRDSNAYRKAQGIPPVAIGGEAAGSGSRYYDDPERDAAEESQEVVDSFFESDASCFGGNRLYHDRRRGPDAESVYGGRRRQGAEESAAAAGDDEIVERNNW</sequence>
<dbReference type="GO" id="GO:0008616">
    <property type="term" value="P:tRNA queuosine(34) biosynthetic process"/>
    <property type="evidence" value="ECO:0007669"/>
    <property type="project" value="UniProtKB-KW"/>
</dbReference>
<dbReference type="KEGG" id="ehx:EMIHUDRAFT_433488"/>
<dbReference type="HOGENOM" id="CLU_797935_0_0_1"/>
<dbReference type="GO" id="GO:0016491">
    <property type="term" value="F:oxidoreductase activity"/>
    <property type="evidence" value="ECO:0007669"/>
    <property type="project" value="UniProtKB-KW"/>
</dbReference>
<feature type="compositionally biased region" description="Low complexity" evidence="10">
    <location>
        <begin position="32"/>
        <end position="41"/>
    </location>
</feature>
<dbReference type="PaxDb" id="2903-EOD39710"/>
<reference evidence="12" key="1">
    <citation type="journal article" date="2013" name="Nature">
        <title>Pan genome of the phytoplankton Emiliania underpins its global distribution.</title>
        <authorList>
            <person name="Read B.A."/>
            <person name="Kegel J."/>
            <person name="Klute M.J."/>
            <person name="Kuo A."/>
            <person name="Lefebvre S.C."/>
            <person name="Maumus F."/>
            <person name="Mayer C."/>
            <person name="Miller J."/>
            <person name="Monier A."/>
            <person name="Salamov A."/>
            <person name="Young J."/>
            <person name="Aguilar M."/>
            <person name="Claverie J.M."/>
            <person name="Frickenhaus S."/>
            <person name="Gonzalez K."/>
            <person name="Herman E.K."/>
            <person name="Lin Y.C."/>
            <person name="Napier J."/>
            <person name="Ogata H."/>
            <person name="Sarno A.F."/>
            <person name="Shmutz J."/>
            <person name="Schroeder D."/>
            <person name="de Vargas C."/>
            <person name="Verret F."/>
            <person name="von Dassow P."/>
            <person name="Valentin K."/>
            <person name="Van de Peer Y."/>
            <person name="Wheeler G."/>
            <person name="Dacks J.B."/>
            <person name="Delwiche C.F."/>
            <person name="Dyhrman S.T."/>
            <person name="Glockner G."/>
            <person name="John U."/>
            <person name="Richards T."/>
            <person name="Worden A.Z."/>
            <person name="Zhang X."/>
            <person name="Grigoriev I.V."/>
            <person name="Allen A.E."/>
            <person name="Bidle K."/>
            <person name="Borodovsky M."/>
            <person name="Bowler C."/>
            <person name="Brownlee C."/>
            <person name="Cock J.M."/>
            <person name="Elias M."/>
            <person name="Gladyshev V.N."/>
            <person name="Groth M."/>
            <person name="Guda C."/>
            <person name="Hadaegh A."/>
            <person name="Iglesias-Rodriguez M.D."/>
            <person name="Jenkins J."/>
            <person name="Jones B.M."/>
            <person name="Lawson T."/>
            <person name="Leese F."/>
            <person name="Lindquist E."/>
            <person name="Lobanov A."/>
            <person name="Lomsadze A."/>
            <person name="Malik S.B."/>
            <person name="Marsh M.E."/>
            <person name="Mackinder L."/>
            <person name="Mock T."/>
            <person name="Mueller-Roeber B."/>
            <person name="Pagarete A."/>
            <person name="Parker M."/>
            <person name="Probert I."/>
            <person name="Quesneville H."/>
            <person name="Raines C."/>
            <person name="Rensing S.A."/>
            <person name="Riano-Pachon D.M."/>
            <person name="Richier S."/>
            <person name="Rokitta S."/>
            <person name="Shiraiwa Y."/>
            <person name="Soanes D.M."/>
            <person name="van der Giezen M."/>
            <person name="Wahlund T.M."/>
            <person name="Williams B."/>
            <person name="Wilson W."/>
            <person name="Wolfe G."/>
            <person name="Wurch L.L."/>
        </authorList>
    </citation>
    <scope>NUCLEOTIDE SEQUENCE</scope>
</reference>
<evidence type="ECO:0000256" key="6">
    <source>
        <dbReference type="ARBA" id="ARBA00023004"/>
    </source>
</evidence>
<evidence type="ECO:0000256" key="3">
    <source>
        <dbReference type="ARBA" id="ARBA00022723"/>
    </source>
</evidence>
<keyword evidence="7" id="KW-0411">Iron-sulfur</keyword>
<feature type="region of interest" description="Disordered" evidence="10">
    <location>
        <begin position="32"/>
        <end position="70"/>
    </location>
</feature>
<evidence type="ECO:0000256" key="4">
    <source>
        <dbReference type="ARBA" id="ARBA00022785"/>
    </source>
</evidence>
<keyword evidence="6" id="KW-0408">Iron</keyword>
<accession>A0A0D3KVC5</accession>